<dbReference type="OrthoDB" id="8434295at2759"/>
<feature type="region of interest" description="Disordered" evidence="1">
    <location>
        <begin position="243"/>
        <end position="282"/>
    </location>
</feature>
<dbReference type="EMBL" id="MRZV01000848">
    <property type="protein sequence ID" value="PIK43478.1"/>
    <property type="molecule type" value="Genomic_DNA"/>
</dbReference>
<proteinExistence type="predicted"/>
<feature type="region of interest" description="Disordered" evidence="1">
    <location>
        <begin position="54"/>
        <end position="75"/>
    </location>
</feature>
<feature type="region of interest" description="Disordered" evidence="1">
    <location>
        <begin position="413"/>
        <end position="432"/>
    </location>
</feature>
<evidence type="ECO:0000313" key="3">
    <source>
        <dbReference type="Proteomes" id="UP000230750"/>
    </source>
</evidence>
<reference evidence="2 3" key="1">
    <citation type="journal article" date="2017" name="PLoS Biol.">
        <title>The sea cucumber genome provides insights into morphological evolution and visceral regeneration.</title>
        <authorList>
            <person name="Zhang X."/>
            <person name="Sun L."/>
            <person name="Yuan J."/>
            <person name="Sun Y."/>
            <person name="Gao Y."/>
            <person name="Zhang L."/>
            <person name="Li S."/>
            <person name="Dai H."/>
            <person name="Hamel J.F."/>
            <person name="Liu C."/>
            <person name="Yu Y."/>
            <person name="Liu S."/>
            <person name="Lin W."/>
            <person name="Guo K."/>
            <person name="Jin S."/>
            <person name="Xu P."/>
            <person name="Storey K.B."/>
            <person name="Huan P."/>
            <person name="Zhang T."/>
            <person name="Zhou Y."/>
            <person name="Zhang J."/>
            <person name="Lin C."/>
            <person name="Li X."/>
            <person name="Xing L."/>
            <person name="Huo D."/>
            <person name="Sun M."/>
            <person name="Wang L."/>
            <person name="Mercier A."/>
            <person name="Li F."/>
            <person name="Yang H."/>
            <person name="Xiang J."/>
        </authorList>
    </citation>
    <scope>NUCLEOTIDE SEQUENCE [LARGE SCALE GENOMIC DNA]</scope>
    <source>
        <strain evidence="2">Shaxun</strain>
        <tissue evidence="2">Muscle</tissue>
    </source>
</reference>
<feature type="region of interest" description="Disordered" evidence="1">
    <location>
        <begin position="305"/>
        <end position="326"/>
    </location>
</feature>
<organism evidence="2 3">
    <name type="scientific">Stichopus japonicus</name>
    <name type="common">Sea cucumber</name>
    <dbReference type="NCBI Taxonomy" id="307972"/>
    <lineage>
        <taxon>Eukaryota</taxon>
        <taxon>Metazoa</taxon>
        <taxon>Echinodermata</taxon>
        <taxon>Eleutherozoa</taxon>
        <taxon>Echinozoa</taxon>
        <taxon>Holothuroidea</taxon>
        <taxon>Aspidochirotacea</taxon>
        <taxon>Aspidochirotida</taxon>
        <taxon>Stichopodidae</taxon>
        <taxon>Apostichopus</taxon>
    </lineage>
</organism>
<dbReference type="GO" id="GO:0005737">
    <property type="term" value="C:cytoplasm"/>
    <property type="evidence" value="ECO:0007669"/>
    <property type="project" value="TreeGrafter"/>
</dbReference>
<feature type="region of interest" description="Disordered" evidence="1">
    <location>
        <begin position="170"/>
        <end position="203"/>
    </location>
</feature>
<comment type="caution">
    <text evidence="2">The sequence shown here is derived from an EMBL/GenBank/DDBJ whole genome shotgun (WGS) entry which is preliminary data.</text>
</comment>
<evidence type="ECO:0000256" key="1">
    <source>
        <dbReference type="SAM" id="MobiDB-lite"/>
    </source>
</evidence>
<feature type="region of interest" description="Disordered" evidence="1">
    <location>
        <begin position="1"/>
        <end position="39"/>
    </location>
</feature>
<evidence type="ECO:0000313" key="2">
    <source>
        <dbReference type="EMBL" id="PIK43478.1"/>
    </source>
</evidence>
<protein>
    <submittedName>
        <fullName evidence="2">Uncharacterized protein</fullName>
    </submittedName>
</protein>
<name>A0A2G8K639_STIJA</name>
<gene>
    <name evidence="2" type="ORF">BSL78_19675</name>
</gene>
<dbReference type="PANTHER" id="PTHR14383:SF5">
    <property type="entry name" value="RUN DOMAIN-CONTAINING PROTEIN"/>
    <property type="match status" value="1"/>
</dbReference>
<feature type="compositionally biased region" description="Basic and acidic residues" evidence="1">
    <location>
        <begin position="350"/>
        <end position="367"/>
    </location>
</feature>
<feature type="region of interest" description="Disordered" evidence="1">
    <location>
        <begin position="349"/>
        <end position="372"/>
    </location>
</feature>
<dbReference type="GO" id="GO:0005634">
    <property type="term" value="C:nucleus"/>
    <property type="evidence" value="ECO:0007669"/>
    <property type="project" value="TreeGrafter"/>
</dbReference>
<feature type="compositionally biased region" description="Basic and acidic residues" evidence="1">
    <location>
        <begin position="247"/>
        <end position="260"/>
    </location>
</feature>
<accession>A0A2G8K639</accession>
<feature type="compositionally biased region" description="Basic residues" evidence="1">
    <location>
        <begin position="414"/>
        <end position="432"/>
    </location>
</feature>
<sequence length="432" mass="51169">AHEEAEKKAKEETELRKAKEIEEEESRLREKQQREHAQKEIQKLMAAHDDALRMAKEEAEKREQKELEEQARRKLEEEEKERMLKEFAELQAHSVVGRIMKFCDFSRLPYRTQRRKAAIEAALKEANLARQEELEESLTALEGLLEEEKQAKRDEEIVRGLQARLLDEETEKREELEKLKEEQERMLQEEQEKRQHLEQVSEELQTERLEQQRLLERERERLEILERDRKSADEQLQEAIEKLMAAEQKKKDEEKRRQELQRPVGLARLIQPKANPLKSHRGVGAFTESQFDVIKQLRRQWKDRSILSPTDDLPNGPPVHEGGQMDVINEIPNQGDVVVNTNGQVEEQVDEHRAAEGREEHKEKIEENMPDGEEVAVVVEEASNGASTELDGGKKRRFPRVIRSPAWPDVVDVRRRRRDKNQRRKWQSWYKR</sequence>
<keyword evidence="3" id="KW-1185">Reference proteome</keyword>
<dbReference type="Proteomes" id="UP000230750">
    <property type="component" value="Unassembled WGS sequence"/>
</dbReference>
<dbReference type="PANTHER" id="PTHR14383">
    <property type="entry name" value="SWAP-70 RECOMBINASE"/>
    <property type="match status" value="1"/>
</dbReference>
<dbReference type="AlphaFoldDB" id="A0A2G8K639"/>
<feature type="non-terminal residue" evidence="2">
    <location>
        <position position="1"/>
    </location>
</feature>
<dbReference type="STRING" id="307972.A0A2G8K639"/>